<evidence type="ECO:0000256" key="1">
    <source>
        <dbReference type="ARBA" id="ARBA00000085"/>
    </source>
</evidence>
<dbReference type="InterPro" id="IPR000014">
    <property type="entry name" value="PAS"/>
</dbReference>
<evidence type="ECO:0000256" key="9">
    <source>
        <dbReference type="SAM" id="Coils"/>
    </source>
</evidence>
<keyword evidence="9" id="KW-0175">Coiled coil</keyword>
<feature type="domain" description="Histidine kinase" evidence="10">
    <location>
        <begin position="229"/>
        <end position="445"/>
    </location>
</feature>
<dbReference type="InterPro" id="IPR036890">
    <property type="entry name" value="HATPase_C_sf"/>
</dbReference>
<dbReference type="CDD" id="cd00130">
    <property type="entry name" value="PAS"/>
    <property type="match status" value="1"/>
</dbReference>
<dbReference type="CDD" id="cd00082">
    <property type="entry name" value="HisKA"/>
    <property type="match status" value="1"/>
</dbReference>
<dbReference type="OrthoDB" id="1931120at2"/>
<proteinExistence type="predicted"/>
<dbReference type="InterPro" id="IPR003661">
    <property type="entry name" value="HisK_dim/P_dom"/>
</dbReference>
<keyword evidence="5" id="KW-0547">Nucleotide-binding</keyword>
<dbReference type="AlphaFoldDB" id="A0A4P7BV59"/>
<evidence type="ECO:0000256" key="8">
    <source>
        <dbReference type="ARBA" id="ARBA00023012"/>
    </source>
</evidence>
<name>A0A4P7BV59_9GAMM</name>
<dbReference type="SMART" id="SM00387">
    <property type="entry name" value="HATPase_c"/>
    <property type="match status" value="1"/>
</dbReference>
<dbReference type="Gene3D" id="3.30.450.20">
    <property type="entry name" value="PAS domain"/>
    <property type="match status" value="1"/>
</dbReference>
<keyword evidence="7" id="KW-0067">ATP-binding</keyword>
<dbReference type="Gene3D" id="1.10.287.130">
    <property type="match status" value="1"/>
</dbReference>
<evidence type="ECO:0000256" key="4">
    <source>
        <dbReference type="ARBA" id="ARBA00022679"/>
    </source>
</evidence>
<evidence type="ECO:0000256" key="6">
    <source>
        <dbReference type="ARBA" id="ARBA00022777"/>
    </source>
</evidence>
<dbReference type="KEGG" id="nwr:E3U44_00625"/>
<evidence type="ECO:0000256" key="5">
    <source>
        <dbReference type="ARBA" id="ARBA00022741"/>
    </source>
</evidence>
<organism evidence="11 12">
    <name type="scientific">Nitrosococcus wardiae</name>
    <dbReference type="NCBI Taxonomy" id="1814290"/>
    <lineage>
        <taxon>Bacteria</taxon>
        <taxon>Pseudomonadati</taxon>
        <taxon>Pseudomonadota</taxon>
        <taxon>Gammaproteobacteria</taxon>
        <taxon>Chromatiales</taxon>
        <taxon>Chromatiaceae</taxon>
        <taxon>Nitrosococcus</taxon>
    </lineage>
</organism>
<gene>
    <name evidence="11" type="ORF">E3U44_00625</name>
</gene>
<dbReference type="InterPro" id="IPR035965">
    <property type="entry name" value="PAS-like_dom_sf"/>
</dbReference>
<dbReference type="InterPro" id="IPR004358">
    <property type="entry name" value="Sig_transdc_His_kin-like_C"/>
</dbReference>
<feature type="coiled-coil region" evidence="9">
    <location>
        <begin position="53"/>
        <end position="87"/>
    </location>
</feature>
<accession>A0A4P7BV59</accession>
<dbReference type="InterPro" id="IPR005467">
    <property type="entry name" value="His_kinase_dom"/>
</dbReference>
<evidence type="ECO:0000313" key="12">
    <source>
        <dbReference type="Proteomes" id="UP000294325"/>
    </source>
</evidence>
<sequence>MMWIRESEQRTHFKKWKWDTPPVANHEECSKIPLSEEQKNLQTQPAASPTQDMECLVQELQASQTELEIKKQELQQSQQALEESRNRCAELYDFAPITYLTLDCQGYIQEINLTGAMLLGVERSHLVGELFSVWVVQRDIPVFLSFLKAVYQGGGKSVQELRLKRWDGKIIYAHLESLPLRRKKKQESSCRIALLDVSTGAQSQIQLQQSQEKLFQWAQLILLGELGAGLAHEINQPLAAIATYAQECVRRLRASIRDPDSLLRAVEEIAIQAERASGIIQRLRQRVPRELQQPQTIQINKIILRAMEWMEPRLDHEGILVSLVMPKDLPPIFVNPIEVEQVLLNLLSNVIDAMTNDPSSRRELKLTARLNAAREIEVRISNTRTRFAIDRLEQVFESLFTIQPKGGGLGLAISRSLIEKHGGQLWAMLCREQGTAFRFTLPVLPVKDNQNE</sequence>
<dbReference type="Pfam" id="PF00512">
    <property type="entry name" value="HisKA"/>
    <property type="match status" value="1"/>
</dbReference>
<dbReference type="Pfam" id="PF02518">
    <property type="entry name" value="HATPase_c"/>
    <property type="match status" value="1"/>
</dbReference>
<protein>
    <recommendedName>
        <fullName evidence="2">histidine kinase</fullName>
        <ecNumber evidence="2">2.7.13.3</ecNumber>
    </recommendedName>
</protein>
<comment type="catalytic activity">
    <reaction evidence="1">
        <text>ATP + protein L-histidine = ADP + protein N-phospho-L-histidine.</text>
        <dbReference type="EC" id="2.7.13.3"/>
    </reaction>
</comment>
<keyword evidence="4" id="KW-0808">Transferase</keyword>
<dbReference type="InterPro" id="IPR036097">
    <property type="entry name" value="HisK_dim/P_sf"/>
</dbReference>
<dbReference type="PANTHER" id="PTHR43065:SF10">
    <property type="entry name" value="PEROXIDE STRESS-ACTIVATED HISTIDINE KINASE MAK3"/>
    <property type="match status" value="1"/>
</dbReference>
<evidence type="ECO:0000256" key="3">
    <source>
        <dbReference type="ARBA" id="ARBA00022553"/>
    </source>
</evidence>
<dbReference type="SUPFAM" id="SSF55874">
    <property type="entry name" value="ATPase domain of HSP90 chaperone/DNA topoisomerase II/histidine kinase"/>
    <property type="match status" value="1"/>
</dbReference>
<evidence type="ECO:0000259" key="10">
    <source>
        <dbReference type="PROSITE" id="PS50109"/>
    </source>
</evidence>
<evidence type="ECO:0000256" key="2">
    <source>
        <dbReference type="ARBA" id="ARBA00012438"/>
    </source>
</evidence>
<keyword evidence="6" id="KW-0418">Kinase</keyword>
<dbReference type="PROSITE" id="PS50109">
    <property type="entry name" value="HIS_KIN"/>
    <property type="match status" value="1"/>
</dbReference>
<dbReference type="EC" id="2.7.13.3" evidence="2"/>
<reference evidence="11 12" key="1">
    <citation type="submission" date="2019-03" db="EMBL/GenBank/DDBJ databases">
        <title>The genome sequence of Nitrosococcus wardiae strain D1FHST reveals the archetypal metabolic capacity of ammonia-oxidizing Gammaproteobacteria.</title>
        <authorList>
            <person name="Wang L."/>
            <person name="Lim C.K."/>
            <person name="Hanson T.E."/>
            <person name="Dang H."/>
            <person name="Klotz M.G."/>
        </authorList>
    </citation>
    <scope>NUCLEOTIDE SEQUENCE [LARGE SCALE GENOMIC DNA]</scope>
    <source>
        <strain evidence="11 12">D1FHS</strain>
    </source>
</reference>
<dbReference type="Proteomes" id="UP000294325">
    <property type="component" value="Chromosome"/>
</dbReference>
<evidence type="ECO:0000256" key="7">
    <source>
        <dbReference type="ARBA" id="ARBA00022840"/>
    </source>
</evidence>
<dbReference type="SUPFAM" id="SSF47384">
    <property type="entry name" value="Homodimeric domain of signal transducing histidine kinase"/>
    <property type="match status" value="1"/>
</dbReference>
<dbReference type="Gene3D" id="3.30.565.10">
    <property type="entry name" value="Histidine kinase-like ATPase, C-terminal domain"/>
    <property type="match status" value="1"/>
</dbReference>
<dbReference type="SUPFAM" id="SSF55785">
    <property type="entry name" value="PYP-like sensor domain (PAS domain)"/>
    <property type="match status" value="1"/>
</dbReference>
<keyword evidence="12" id="KW-1185">Reference proteome</keyword>
<dbReference type="EMBL" id="CP038033">
    <property type="protein sequence ID" value="QBQ53167.1"/>
    <property type="molecule type" value="Genomic_DNA"/>
</dbReference>
<dbReference type="SMART" id="SM00388">
    <property type="entry name" value="HisKA"/>
    <property type="match status" value="1"/>
</dbReference>
<dbReference type="PRINTS" id="PR00344">
    <property type="entry name" value="BCTRLSENSOR"/>
</dbReference>
<dbReference type="PANTHER" id="PTHR43065">
    <property type="entry name" value="SENSOR HISTIDINE KINASE"/>
    <property type="match status" value="1"/>
</dbReference>
<dbReference type="GO" id="GO:0000155">
    <property type="term" value="F:phosphorelay sensor kinase activity"/>
    <property type="evidence" value="ECO:0007669"/>
    <property type="project" value="InterPro"/>
</dbReference>
<dbReference type="GO" id="GO:0005524">
    <property type="term" value="F:ATP binding"/>
    <property type="evidence" value="ECO:0007669"/>
    <property type="project" value="UniProtKB-KW"/>
</dbReference>
<dbReference type="InterPro" id="IPR003594">
    <property type="entry name" value="HATPase_dom"/>
</dbReference>
<evidence type="ECO:0000313" key="11">
    <source>
        <dbReference type="EMBL" id="QBQ53167.1"/>
    </source>
</evidence>
<keyword evidence="3" id="KW-0597">Phosphoprotein</keyword>
<keyword evidence="8" id="KW-0902">Two-component regulatory system</keyword>